<evidence type="ECO:0000256" key="3">
    <source>
        <dbReference type="ARBA" id="ARBA00022833"/>
    </source>
</evidence>
<evidence type="ECO:0000256" key="1">
    <source>
        <dbReference type="ARBA" id="ARBA00022723"/>
    </source>
</evidence>
<evidence type="ECO:0000259" key="5">
    <source>
        <dbReference type="PROSITE" id="PS50089"/>
    </source>
</evidence>
<protein>
    <recommendedName>
        <fullName evidence="5">RING-type domain-containing protein</fullName>
    </recommendedName>
</protein>
<name>A0ABQ8I8Q0_9ROSI</name>
<evidence type="ECO:0000256" key="4">
    <source>
        <dbReference type="PROSITE-ProRule" id="PRU00175"/>
    </source>
</evidence>
<comment type="caution">
    <text evidence="6">The sequence shown here is derived from an EMBL/GenBank/DDBJ whole genome shotgun (WGS) entry which is preliminary data.</text>
</comment>
<dbReference type="Pfam" id="PF13923">
    <property type="entry name" value="zf-C3HC4_2"/>
    <property type="match status" value="1"/>
</dbReference>
<dbReference type="PANTHER" id="PTHR47094:SF1">
    <property type="entry name" value="RING-TYPE E3 UBIQUITIN TRANSFERASE"/>
    <property type="match status" value="1"/>
</dbReference>
<dbReference type="SUPFAM" id="SSF57850">
    <property type="entry name" value="RING/U-box"/>
    <property type="match status" value="1"/>
</dbReference>
<dbReference type="PANTHER" id="PTHR47094">
    <property type="entry name" value="ELFLESS, ISOFORM B"/>
    <property type="match status" value="1"/>
</dbReference>
<keyword evidence="3" id="KW-0862">Zinc</keyword>
<keyword evidence="2 4" id="KW-0863">Zinc-finger</keyword>
<evidence type="ECO:0000313" key="7">
    <source>
        <dbReference type="Proteomes" id="UP000827721"/>
    </source>
</evidence>
<reference evidence="6 7" key="1">
    <citation type="submission" date="2021-02" db="EMBL/GenBank/DDBJ databases">
        <title>Plant Genome Project.</title>
        <authorList>
            <person name="Zhang R.-G."/>
        </authorList>
    </citation>
    <scope>NUCLEOTIDE SEQUENCE [LARGE SCALE GENOMIC DNA]</scope>
    <source>
        <tissue evidence="6">Leaves</tissue>
    </source>
</reference>
<keyword evidence="7" id="KW-1185">Reference proteome</keyword>
<dbReference type="Gene3D" id="3.30.40.10">
    <property type="entry name" value="Zinc/RING finger domain, C3HC4 (zinc finger)"/>
    <property type="match status" value="1"/>
</dbReference>
<dbReference type="PROSITE" id="PS50089">
    <property type="entry name" value="ZF_RING_2"/>
    <property type="match status" value="1"/>
</dbReference>
<gene>
    <name evidence="6" type="ORF">JRO89_XS03G0051300</name>
</gene>
<sequence>MSTPGLRKFLERDVRRRTVPDLDLNFPPPIENMSPDCTSFHVSSQGLPAELQRGSQLQLRDSVEVIDDDIAIIDRSTFAEAKNNSRRNHSPATDGLREVLNEAGELMNSLSELTELTELATWCSKPRRTPPDEAEDLCIIVGASNKNKLPEKNVLEPPGFSQKPVAEAPAFSCPICIGPLKEATTTKCGHIFCKGCIETAIAAQSKCPTCRQKLGKRGIFRVYLPSIN</sequence>
<accession>A0ABQ8I8Q0</accession>
<evidence type="ECO:0000313" key="6">
    <source>
        <dbReference type="EMBL" id="KAH7573013.1"/>
    </source>
</evidence>
<dbReference type="Proteomes" id="UP000827721">
    <property type="component" value="Unassembled WGS sequence"/>
</dbReference>
<proteinExistence type="predicted"/>
<dbReference type="InterPro" id="IPR001841">
    <property type="entry name" value="Znf_RING"/>
</dbReference>
<evidence type="ECO:0000256" key="2">
    <source>
        <dbReference type="ARBA" id="ARBA00022771"/>
    </source>
</evidence>
<dbReference type="PROSITE" id="PS00518">
    <property type="entry name" value="ZF_RING_1"/>
    <property type="match status" value="1"/>
</dbReference>
<dbReference type="InterPro" id="IPR013083">
    <property type="entry name" value="Znf_RING/FYVE/PHD"/>
</dbReference>
<feature type="domain" description="RING-type" evidence="5">
    <location>
        <begin position="173"/>
        <end position="211"/>
    </location>
</feature>
<dbReference type="EMBL" id="JAFEMO010000003">
    <property type="protein sequence ID" value="KAH7573013.1"/>
    <property type="molecule type" value="Genomic_DNA"/>
</dbReference>
<dbReference type="SMART" id="SM00184">
    <property type="entry name" value="RING"/>
    <property type="match status" value="1"/>
</dbReference>
<dbReference type="InterPro" id="IPR049627">
    <property type="entry name" value="SLX8"/>
</dbReference>
<organism evidence="6 7">
    <name type="scientific">Xanthoceras sorbifolium</name>
    <dbReference type="NCBI Taxonomy" id="99658"/>
    <lineage>
        <taxon>Eukaryota</taxon>
        <taxon>Viridiplantae</taxon>
        <taxon>Streptophyta</taxon>
        <taxon>Embryophyta</taxon>
        <taxon>Tracheophyta</taxon>
        <taxon>Spermatophyta</taxon>
        <taxon>Magnoliopsida</taxon>
        <taxon>eudicotyledons</taxon>
        <taxon>Gunneridae</taxon>
        <taxon>Pentapetalae</taxon>
        <taxon>rosids</taxon>
        <taxon>malvids</taxon>
        <taxon>Sapindales</taxon>
        <taxon>Sapindaceae</taxon>
        <taxon>Xanthoceroideae</taxon>
        <taxon>Xanthoceras</taxon>
    </lineage>
</organism>
<dbReference type="InterPro" id="IPR017907">
    <property type="entry name" value="Znf_RING_CS"/>
</dbReference>
<keyword evidence="1" id="KW-0479">Metal-binding</keyword>